<evidence type="ECO:0000313" key="2">
    <source>
        <dbReference type="Proteomes" id="UP000001887"/>
    </source>
</evidence>
<dbReference type="Proteomes" id="UP000001887">
    <property type="component" value="Chromosome"/>
</dbReference>
<name>D2R0Q5_PIRSD</name>
<dbReference type="eggNOG" id="ENOG5034BJ1">
    <property type="taxonomic scope" value="Bacteria"/>
</dbReference>
<sequence>MLGLAQIASELPRASAVIVYLRTSKEPVTGYLLRESETSLVIALEDSTGKRTEQTIPKETIAALRYTVDRQRLAALDPKQPQKYFEYAEELAEVANDPEARETARRLYHLAAVLGPESLTESCVKGLRYLASSAAERKRLDGALYLLPSSNVRLPSSTDLARTNTDPADLQALLQVAAGLRRRDAAVLARFEREPQLATQLSSVNSKLTSSVLATMLSATELSGAQLQLILETEILLGRALLDAKLPEKERPPAAAKPSWGNSYQQNKLPVRALPSVRNLTEFDPSQVIFRDGKWQTAG</sequence>
<dbReference type="STRING" id="530564.Psta_1979"/>
<protein>
    <submittedName>
        <fullName evidence="1">Uncharacterized protein</fullName>
    </submittedName>
</protein>
<gene>
    <name evidence="1" type="ordered locus">Psta_1979</name>
</gene>
<dbReference type="AlphaFoldDB" id="D2R0Q5"/>
<keyword evidence="2" id="KW-1185">Reference proteome</keyword>
<reference evidence="1 2" key="1">
    <citation type="journal article" date="2009" name="Stand. Genomic Sci.">
        <title>Complete genome sequence of Pirellula staleyi type strain (ATCC 27377).</title>
        <authorList>
            <person name="Clum A."/>
            <person name="Tindall B.J."/>
            <person name="Sikorski J."/>
            <person name="Ivanova N."/>
            <person name="Mavrommatis K."/>
            <person name="Lucas S."/>
            <person name="Glavina del Rio T."/>
            <person name="Nolan M."/>
            <person name="Chen F."/>
            <person name="Tice H."/>
            <person name="Pitluck S."/>
            <person name="Cheng J.F."/>
            <person name="Chertkov O."/>
            <person name="Brettin T."/>
            <person name="Han C."/>
            <person name="Detter J.C."/>
            <person name="Kuske C."/>
            <person name="Bruce D."/>
            <person name="Goodwin L."/>
            <person name="Ovchinikova G."/>
            <person name="Pati A."/>
            <person name="Mikhailova N."/>
            <person name="Chen A."/>
            <person name="Palaniappan K."/>
            <person name="Land M."/>
            <person name="Hauser L."/>
            <person name="Chang Y.J."/>
            <person name="Jeffries C.D."/>
            <person name="Chain P."/>
            <person name="Rohde M."/>
            <person name="Goker M."/>
            <person name="Bristow J."/>
            <person name="Eisen J.A."/>
            <person name="Markowitz V."/>
            <person name="Hugenholtz P."/>
            <person name="Kyrpides N.C."/>
            <person name="Klenk H.P."/>
            <person name="Lapidus A."/>
        </authorList>
    </citation>
    <scope>NUCLEOTIDE SEQUENCE [LARGE SCALE GENOMIC DNA]</scope>
    <source>
        <strain evidence="2">ATCC 27377 / DSM 6068 / ICPB 4128</strain>
    </source>
</reference>
<dbReference type="EMBL" id="CP001848">
    <property type="protein sequence ID" value="ADB16653.1"/>
    <property type="molecule type" value="Genomic_DNA"/>
</dbReference>
<organism evidence="1 2">
    <name type="scientific">Pirellula staleyi (strain ATCC 27377 / DSM 6068 / ICPB 4128)</name>
    <name type="common">Pirella staleyi</name>
    <dbReference type="NCBI Taxonomy" id="530564"/>
    <lineage>
        <taxon>Bacteria</taxon>
        <taxon>Pseudomonadati</taxon>
        <taxon>Planctomycetota</taxon>
        <taxon>Planctomycetia</taxon>
        <taxon>Pirellulales</taxon>
        <taxon>Pirellulaceae</taxon>
        <taxon>Pirellula</taxon>
    </lineage>
</organism>
<proteinExistence type="predicted"/>
<dbReference type="HOGENOM" id="CLU_930181_0_0_0"/>
<evidence type="ECO:0000313" key="1">
    <source>
        <dbReference type="EMBL" id="ADB16653.1"/>
    </source>
</evidence>
<dbReference type="KEGG" id="psl:Psta_1979"/>
<accession>D2R0Q5</accession>